<name>G8C2V1_9MOLU</name>
<gene>
    <name evidence="2" type="primary">fldA</name>
    <name evidence="2" type="ORF">MHM_01310</name>
</gene>
<dbReference type="RefSeq" id="WP_015511514.1">
    <property type="nucleotide sequence ID" value="NC_021007.1"/>
</dbReference>
<dbReference type="Gene3D" id="3.40.50.360">
    <property type="match status" value="1"/>
</dbReference>
<dbReference type="Pfam" id="PF03358">
    <property type="entry name" value="FMN_red"/>
    <property type="match status" value="1"/>
</dbReference>
<dbReference type="InterPro" id="IPR005025">
    <property type="entry name" value="FMN_Rdtase-like_dom"/>
</dbReference>
<dbReference type="InterPro" id="IPR029039">
    <property type="entry name" value="Flavoprotein-like_sf"/>
</dbReference>
<proteinExistence type="predicted"/>
<dbReference type="PANTHER" id="PTHR30543">
    <property type="entry name" value="CHROMATE REDUCTASE"/>
    <property type="match status" value="1"/>
</dbReference>
<dbReference type="PANTHER" id="PTHR30543:SF21">
    <property type="entry name" value="NAD(P)H-DEPENDENT FMN REDUCTASE LOT6"/>
    <property type="match status" value="1"/>
</dbReference>
<sequence length="161" mass="18485">MNKRDTIIICGSNSKQSKSKELTEGLSRELSIWALYFNPTEIIPILSNEVIAEKELPASISFLVEKIKTHHNLIFVFPQYNYNFSAFFKNVLDWCSLSSRNIFYAKRVILIGVSSTEIGTREFEQVCVNTFNSLGAEEIKFVNTTKESSMQKLVEKLRVYV</sequence>
<dbReference type="PATRIC" id="fig|1116213.3.peg.143"/>
<dbReference type="EMBL" id="HE613254">
    <property type="protein sequence ID" value="CCE66649.1"/>
    <property type="molecule type" value="Genomic_DNA"/>
</dbReference>
<dbReference type="OrthoDB" id="9806724at2"/>
<evidence type="ECO:0000313" key="2">
    <source>
        <dbReference type="EMBL" id="CCE66649.1"/>
    </source>
</evidence>
<dbReference type="GO" id="GO:0010181">
    <property type="term" value="F:FMN binding"/>
    <property type="evidence" value="ECO:0007669"/>
    <property type="project" value="TreeGrafter"/>
</dbReference>
<dbReference type="GO" id="GO:0042602">
    <property type="term" value="F:riboflavin reductase (NADPH) activity"/>
    <property type="evidence" value="ECO:0007669"/>
    <property type="project" value="UniProtKB-EC"/>
</dbReference>
<dbReference type="GO" id="GO:0005829">
    <property type="term" value="C:cytosol"/>
    <property type="evidence" value="ECO:0007669"/>
    <property type="project" value="TreeGrafter"/>
</dbReference>
<dbReference type="AlphaFoldDB" id="G8C2V1"/>
<dbReference type="SUPFAM" id="SSF52218">
    <property type="entry name" value="Flavoproteins"/>
    <property type="match status" value="1"/>
</dbReference>
<keyword evidence="2" id="KW-0560">Oxidoreductase</keyword>
<dbReference type="InterPro" id="IPR050712">
    <property type="entry name" value="NAD(P)H-dep_reductase"/>
</dbReference>
<reference evidence="2" key="2">
    <citation type="submission" date="2011-11" db="EMBL/GenBank/DDBJ databases">
        <authorList>
            <person name="Barker E."/>
        </authorList>
    </citation>
    <scope>NUCLEOTIDE SEQUENCE</scope>
    <source>
        <strain evidence="2">Birmingham 1</strain>
    </source>
</reference>
<accession>G8C2V1</accession>
<organism evidence="2">
    <name type="scientific">Candidatus Mycoplasma haematominutum 'Birmingham 1'</name>
    <dbReference type="NCBI Taxonomy" id="1116213"/>
    <lineage>
        <taxon>Bacteria</taxon>
        <taxon>Bacillati</taxon>
        <taxon>Mycoplasmatota</taxon>
        <taxon>Mollicutes</taxon>
        <taxon>Mycoplasmataceae</taxon>
        <taxon>Mycoplasma</taxon>
    </lineage>
</organism>
<protein>
    <submittedName>
        <fullName evidence="2">NADPH-dependent FMN reductase</fullName>
        <ecNumber evidence="2">1.5.1.30</ecNumber>
    </submittedName>
</protein>
<feature type="domain" description="NADPH-dependent FMN reductase-like" evidence="1">
    <location>
        <begin position="7"/>
        <end position="136"/>
    </location>
</feature>
<reference evidence="2" key="1">
    <citation type="submission" date="2011-11" db="EMBL/GenBank/DDBJ databases">
        <title>Complete genome sequence of Candidatus Mycoplasma haemominutum.</title>
        <authorList>
            <person name="Barker E.N."/>
            <person name="Darby A.C."/>
            <person name="Helps C.R."/>
            <person name="Peters I.R."/>
            <person name="Hughes M.A."/>
            <person name="Radford A.D."/>
            <person name="Novacco M."/>
            <person name="Boretti F."/>
            <person name="Hofmann-Lehmann R."/>
            <person name="Tasker S."/>
        </authorList>
    </citation>
    <scope>NUCLEOTIDE SEQUENCE</scope>
    <source>
        <strain evidence="2">Birmingham 1</strain>
    </source>
</reference>
<evidence type="ECO:0000259" key="1">
    <source>
        <dbReference type="Pfam" id="PF03358"/>
    </source>
</evidence>
<dbReference type="HOGENOM" id="CLU_055322_4_1_14"/>
<dbReference type="EC" id="1.5.1.30" evidence="2"/>
<dbReference type="KEGG" id="mhb:MHM_01310"/>